<feature type="region of interest" description="Disordered" evidence="1">
    <location>
        <begin position="135"/>
        <end position="206"/>
    </location>
</feature>
<feature type="region of interest" description="Disordered" evidence="1">
    <location>
        <begin position="76"/>
        <end position="95"/>
    </location>
</feature>
<sequence>MSSSSSSSSQAGPVSSFSGFTSSPTATGLSSSTASSISFPMTSGDFNSTIGLFNSTTTVTSESRITVTAFASQTSGSSASNSVVTPSAGADSHGGSKRVLSAVEIGTISGASAVVFLGLLALIWLLVRRRRSQQKGHCPSDHKLDTDDKYPEDRKFFPSKLSTENAGRTPLLQVPSLHSRGNSNTDSDLESQYYQDGRSSPYLASSVSSHEDNVIFHQPPDVLHTVPLDDDPASAQLPDDYQHPAALTPSARYRPVSQFVPYHEPQPQVDPAPPVKPAAPQLPSRRASRKQSVKRNTNPPPSVPLYDPHTASPNDAAYDSDDSASLYSQASASTRFTSQSRQSTTLLSAANGTMTYMPTIPQSPAQLSSSRATAGQEQSQEGLTSHDTILVATLLKSRQRRTSSPEPPSRSDSVVSHIERKGSIRPAATIIESEGYTTRKFRSKYLEAKRASMAQASNAFTS</sequence>
<protein>
    <submittedName>
        <fullName evidence="3">Uncharacterized protein</fullName>
    </submittedName>
</protein>
<feature type="compositionally biased region" description="Pro residues" evidence="1">
    <location>
        <begin position="268"/>
        <end position="277"/>
    </location>
</feature>
<reference evidence="3 4" key="1">
    <citation type="submission" date="2019-12" db="EMBL/GenBank/DDBJ databases">
        <authorList>
            <person name="Floudas D."/>
            <person name="Bentzer J."/>
            <person name="Ahren D."/>
            <person name="Johansson T."/>
            <person name="Persson P."/>
            <person name="Tunlid A."/>
        </authorList>
    </citation>
    <scope>NUCLEOTIDE SEQUENCE [LARGE SCALE GENOMIC DNA]</scope>
    <source>
        <strain evidence="3 4">CBS 102.39</strain>
    </source>
</reference>
<keyword evidence="2" id="KW-0472">Membrane</keyword>
<evidence type="ECO:0000256" key="1">
    <source>
        <dbReference type="SAM" id="MobiDB-lite"/>
    </source>
</evidence>
<evidence type="ECO:0000313" key="4">
    <source>
        <dbReference type="Proteomes" id="UP000521872"/>
    </source>
</evidence>
<feature type="compositionally biased region" description="Basic and acidic residues" evidence="1">
    <location>
        <begin position="138"/>
        <end position="156"/>
    </location>
</feature>
<feature type="compositionally biased region" description="Polar residues" evidence="1">
    <location>
        <begin position="179"/>
        <end position="206"/>
    </location>
</feature>
<feature type="region of interest" description="Disordered" evidence="1">
    <location>
        <begin position="1"/>
        <end position="20"/>
    </location>
</feature>
<dbReference type="AlphaFoldDB" id="A0A8H4VUR8"/>
<feature type="transmembrane region" description="Helical" evidence="2">
    <location>
        <begin position="105"/>
        <end position="127"/>
    </location>
</feature>
<proteinExistence type="predicted"/>
<accession>A0A8H4VUR8</accession>
<feature type="compositionally biased region" description="Low complexity" evidence="1">
    <location>
        <begin position="311"/>
        <end position="324"/>
    </location>
</feature>
<feature type="compositionally biased region" description="Low complexity" evidence="1">
    <location>
        <begin position="76"/>
        <end position="88"/>
    </location>
</feature>
<feature type="region of interest" description="Disordered" evidence="1">
    <location>
        <begin position="355"/>
        <end position="426"/>
    </location>
</feature>
<keyword evidence="4" id="KW-1185">Reference proteome</keyword>
<evidence type="ECO:0000256" key="2">
    <source>
        <dbReference type="SAM" id="Phobius"/>
    </source>
</evidence>
<feature type="region of interest" description="Disordered" evidence="1">
    <location>
        <begin position="262"/>
        <end position="324"/>
    </location>
</feature>
<keyword evidence="2" id="KW-1133">Transmembrane helix</keyword>
<organism evidence="3 4">
    <name type="scientific">Agrocybe pediades</name>
    <dbReference type="NCBI Taxonomy" id="84607"/>
    <lineage>
        <taxon>Eukaryota</taxon>
        <taxon>Fungi</taxon>
        <taxon>Dikarya</taxon>
        <taxon>Basidiomycota</taxon>
        <taxon>Agaricomycotina</taxon>
        <taxon>Agaricomycetes</taxon>
        <taxon>Agaricomycetidae</taxon>
        <taxon>Agaricales</taxon>
        <taxon>Agaricineae</taxon>
        <taxon>Strophariaceae</taxon>
        <taxon>Agrocybe</taxon>
    </lineage>
</organism>
<dbReference type="Proteomes" id="UP000521872">
    <property type="component" value="Unassembled WGS sequence"/>
</dbReference>
<feature type="compositionally biased region" description="Polar residues" evidence="1">
    <location>
        <begin position="355"/>
        <end position="387"/>
    </location>
</feature>
<feature type="region of interest" description="Disordered" evidence="1">
    <location>
        <begin position="221"/>
        <end position="245"/>
    </location>
</feature>
<gene>
    <name evidence="3" type="ORF">D9613_001171</name>
</gene>
<name>A0A8H4VUR8_9AGAR</name>
<keyword evidence="2" id="KW-0812">Transmembrane</keyword>
<dbReference type="EMBL" id="JAACJL010000015">
    <property type="protein sequence ID" value="KAF4621090.1"/>
    <property type="molecule type" value="Genomic_DNA"/>
</dbReference>
<comment type="caution">
    <text evidence="3">The sequence shown here is derived from an EMBL/GenBank/DDBJ whole genome shotgun (WGS) entry which is preliminary data.</text>
</comment>
<evidence type="ECO:0000313" key="3">
    <source>
        <dbReference type="EMBL" id="KAF4621090.1"/>
    </source>
</evidence>